<dbReference type="Proteomes" id="UP001497512">
    <property type="component" value="Chromosome 8"/>
</dbReference>
<evidence type="ECO:0000313" key="2">
    <source>
        <dbReference type="EMBL" id="CAK9235597.1"/>
    </source>
</evidence>
<reference evidence="2" key="1">
    <citation type="submission" date="2024-02" db="EMBL/GenBank/DDBJ databases">
        <authorList>
            <consortium name="ELIXIR-Norway"/>
            <consortium name="Elixir Norway"/>
        </authorList>
    </citation>
    <scope>NUCLEOTIDE SEQUENCE</scope>
</reference>
<sequence length="70" mass="7761">MRVLCMRRGAQRDLQMASMQYPGICSSSSPATTNVVGFSSSYATTTTATAQQEELCNPRRRNCDPQRARD</sequence>
<evidence type="ECO:0000256" key="1">
    <source>
        <dbReference type="SAM" id="MobiDB-lite"/>
    </source>
</evidence>
<dbReference type="EMBL" id="OZ019900">
    <property type="protein sequence ID" value="CAK9235597.1"/>
    <property type="molecule type" value="Genomic_DNA"/>
</dbReference>
<feature type="region of interest" description="Disordered" evidence="1">
    <location>
        <begin position="48"/>
        <end position="70"/>
    </location>
</feature>
<evidence type="ECO:0000313" key="3">
    <source>
        <dbReference type="Proteomes" id="UP001497512"/>
    </source>
</evidence>
<feature type="compositionally biased region" description="Basic and acidic residues" evidence="1">
    <location>
        <begin position="61"/>
        <end position="70"/>
    </location>
</feature>
<accession>A0ABP0V1V2</accession>
<keyword evidence="3" id="KW-1185">Reference proteome</keyword>
<organism evidence="2 3">
    <name type="scientific">Sphagnum troendelagicum</name>
    <dbReference type="NCBI Taxonomy" id="128251"/>
    <lineage>
        <taxon>Eukaryota</taxon>
        <taxon>Viridiplantae</taxon>
        <taxon>Streptophyta</taxon>
        <taxon>Embryophyta</taxon>
        <taxon>Bryophyta</taxon>
        <taxon>Sphagnophytina</taxon>
        <taxon>Sphagnopsida</taxon>
        <taxon>Sphagnales</taxon>
        <taxon>Sphagnaceae</taxon>
        <taxon>Sphagnum</taxon>
    </lineage>
</organism>
<gene>
    <name evidence="2" type="ORF">CSSPTR1EN2_LOCUS22796</name>
</gene>
<proteinExistence type="predicted"/>
<name>A0ABP0V1V2_9BRYO</name>
<protein>
    <submittedName>
        <fullName evidence="2">Uncharacterized protein</fullName>
    </submittedName>
</protein>